<organism evidence="2">
    <name type="scientific">Niallia circulans</name>
    <name type="common">Bacillus circulans</name>
    <dbReference type="NCBI Taxonomy" id="1397"/>
    <lineage>
        <taxon>Bacteria</taxon>
        <taxon>Bacillati</taxon>
        <taxon>Bacillota</taxon>
        <taxon>Bacilli</taxon>
        <taxon>Bacillales</taxon>
        <taxon>Bacillaceae</taxon>
        <taxon>Niallia</taxon>
    </lineage>
</organism>
<name>A0A941GLJ3_NIACI</name>
<proteinExistence type="predicted"/>
<feature type="transmembrane region" description="Helical" evidence="1">
    <location>
        <begin position="103"/>
        <end position="125"/>
    </location>
</feature>
<sequence>MNIRKIAFIGLFIAIEIVLTRFLSIQTPIVRIGFTFLPIAISGIMFGPLFAGLTAALADFVGIMLFPTGGPFFPGFTISALLTGLIYGLFLYKKPKSFWRISLAVLVITVFVHLGLDTLWLWMLTGKGIIGLLPARIIKSLIMLPIQIITIQVVWKYLSASLGNKFSNEPPRAKAS</sequence>
<dbReference type="NCBIfam" id="TIGR04518">
    <property type="entry name" value="ECF_S_folT_fam"/>
    <property type="match status" value="1"/>
</dbReference>
<evidence type="ECO:0000313" key="2">
    <source>
        <dbReference type="EMBL" id="MBR8672709.1"/>
    </source>
</evidence>
<dbReference type="RefSeq" id="WP_016205252.1">
    <property type="nucleotide sequence ID" value="NZ_JAGTPX020000007.1"/>
</dbReference>
<dbReference type="InterPro" id="IPR030949">
    <property type="entry name" value="ECF_S_folate_fam"/>
</dbReference>
<gene>
    <name evidence="2" type="ORF">KD144_24560</name>
</gene>
<dbReference type="Pfam" id="PF12822">
    <property type="entry name" value="ECF_trnsprt"/>
    <property type="match status" value="1"/>
</dbReference>
<reference evidence="2" key="1">
    <citation type="submission" date="2021-04" db="EMBL/GenBank/DDBJ databases">
        <title>Genomic analysis of electroactive and textile dye degrading Bacillus circulans strain: DC10 isolated from constructed wetland-microbial fuel cells treating textile dye wastewaters.</title>
        <authorList>
            <person name="Patel D.U."/>
            <person name="Desai C.R."/>
        </authorList>
    </citation>
    <scope>NUCLEOTIDE SEQUENCE</scope>
    <source>
        <strain evidence="2">DC10</strain>
    </source>
</reference>
<dbReference type="EMBL" id="JAGTPX010000061">
    <property type="protein sequence ID" value="MBR8672709.1"/>
    <property type="molecule type" value="Genomic_DNA"/>
</dbReference>
<keyword evidence="1" id="KW-0472">Membrane</keyword>
<protein>
    <submittedName>
        <fullName evidence="2">Folate family ECF transporter S component</fullName>
    </submittedName>
</protein>
<feature type="transmembrane region" description="Helical" evidence="1">
    <location>
        <begin position="137"/>
        <end position="158"/>
    </location>
</feature>
<comment type="caution">
    <text evidence="2">The sequence shown here is derived from an EMBL/GenBank/DDBJ whole genome shotgun (WGS) entry which is preliminary data.</text>
</comment>
<feature type="transmembrane region" description="Helical" evidence="1">
    <location>
        <begin position="36"/>
        <end position="66"/>
    </location>
</feature>
<accession>A0A941GLJ3</accession>
<keyword evidence="1" id="KW-0812">Transmembrane</keyword>
<evidence type="ECO:0000256" key="1">
    <source>
        <dbReference type="SAM" id="Phobius"/>
    </source>
</evidence>
<feature type="transmembrane region" description="Helical" evidence="1">
    <location>
        <begin position="72"/>
        <end position="91"/>
    </location>
</feature>
<feature type="transmembrane region" description="Helical" evidence="1">
    <location>
        <begin position="6"/>
        <end position="24"/>
    </location>
</feature>
<dbReference type="GO" id="GO:0022857">
    <property type="term" value="F:transmembrane transporter activity"/>
    <property type="evidence" value="ECO:0007669"/>
    <property type="project" value="InterPro"/>
</dbReference>
<dbReference type="Gene3D" id="1.10.1760.20">
    <property type="match status" value="1"/>
</dbReference>
<keyword evidence="1" id="KW-1133">Transmembrane helix</keyword>
<dbReference type="AlphaFoldDB" id="A0A941GLJ3"/>
<dbReference type="InterPro" id="IPR024529">
    <property type="entry name" value="ECF_trnsprt_substrate-spec"/>
</dbReference>